<dbReference type="GO" id="GO:0005829">
    <property type="term" value="C:cytosol"/>
    <property type="evidence" value="ECO:0007669"/>
    <property type="project" value="TreeGrafter"/>
</dbReference>
<dbReference type="SUPFAM" id="SSF52540">
    <property type="entry name" value="P-loop containing nucleoside triphosphate hydrolases"/>
    <property type="match status" value="1"/>
</dbReference>
<dbReference type="GO" id="GO:0030983">
    <property type="term" value="F:mismatched DNA binding"/>
    <property type="evidence" value="ECO:0007669"/>
    <property type="project" value="InterPro"/>
</dbReference>
<dbReference type="Gene3D" id="3.40.50.300">
    <property type="entry name" value="P-loop containing nucleotide triphosphate hydrolases"/>
    <property type="match status" value="1"/>
</dbReference>
<dbReference type="FunFam" id="3.40.1170.10:FF:000001">
    <property type="entry name" value="DNA mismatch repair protein MutS"/>
    <property type="match status" value="1"/>
</dbReference>
<dbReference type="Pfam" id="PF01624">
    <property type="entry name" value="MutS_I"/>
    <property type="match status" value="1"/>
</dbReference>
<dbReference type="SUPFAM" id="SSF53150">
    <property type="entry name" value="DNA repair protein MutS, domain II"/>
    <property type="match status" value="1"/>
</dbReference>
<accession>A0A8J3IRI6</accession>
<reference evidence="12" key="1">
    <citation type="submission" date="2020-10" db="EMBL/GenBank/DDBJ databases">
        <title>Taxonomic study of unclassified bacteria belonging to the class Ktedonobacteria.</title>
        <authorList>
            <person name="Yabe S."/>
            <person name="Wang C.M."/>
            <person name="Zheng Y."/>
            <person name="Sakai Y."/>
            <person name="Cavaletti L."/>
            <person name="Monciardini P."/>
            <person name="Donadio S."/>
        </authorList>
    </citation>
    <scope>NUCLEOTIDE SEQUENCE</scope>
    <source>
        <strain evidence="12">ID150040</strain>
    </source>
</reference>
<dbReference type="SMART" id="SM00534">
    <property type="entry name" value="MUTSac"/>
    <property type="match status" value="1"/>
</dbReference>
<comment type="function">
    <text evidence="7 8">This protein is involved in the repair of mismatches in DNA. It is possible that it carries out the mismatch recognition step. This protein has a weak ATPase activity.</text>
</comment>
<dbReference type="AlphaFoldDB" id="A0A8J3IRI6"/>
<evidence type="ECO:0000259" key="11">
    <source>
        <dbReference type="PROSITE" id="PS00486"/>
    </source>
</evidence>
<dbReference type="SMART" id="SM00533">
    <property type="entry name" value="MUTSd"/>
    <property type="match status" value="1"/>
</dbReference>
<keyword evidence="6 8" id="KW-0234">DNA repair</keyword>
<dbReference type="InterPro" id="IPR000432">
    <property type="entry name" value="DNA_mismatch_repair_MutS_C"/>
</dbReference>
<dbReference type="PIRSF" id="PIRSF037677">
    <property type="entry name" value="DNA_mis_repair_Msh6"/>
    <property type="match status" value="1"/>
</dbReference>
<dbReference type="Gene3D" id="1.10.1420.10">
    <property type="match status" value="2"/>
</dbReference>
<name>A0A8J3IRI6_9CHLR</name>
<dbReference type="RefSeq" id="WP_220206235.1">
    <property type="nucleotide sequence ID" value="NZ_BNJK01000001.1"/>
</dbReference>
<sequence>MLFEDYAKENLIHSPVRTQYLQIKQQQPDAILFFRMGDFYEMFDDDAEIVARELEIALTRRDFGRGEKSPMAGVPHHAADGYIARLVSKGYRVAICEQTSDPALSKGLVEREVVRVVTPGTIIDPAMLAAKRNNFLAAVVLGRDAVGMAYIDITTGEFAVTQFSTPEPELALQQEIARVGPAEVLVEAHYSRPGSRKRRWLAAVMNEKQVTKLGSNGNANAEIPDVDEDEDDVAPLVKLLNGLTGHVTPHDSRYFAEDDARHRLLQQFEVSSLEGFGCAHLPLAIRAAGAVLSYVQETQKGLLQHLTAMETYHINNFMTLDPYTRRNLELFETGRSGSSRGSLLWVLDRTRTPMGGRLLRRWINQPLLDIPILQQRQETITELLNDTLLQARLAESLKRIGDVERLINRVRQRIANPRDLVALASSLQSAAEIRSTLTEEVEQEKPSLWRVMQRLSDNDDIIKLIEQAIVDEPPLSINEGGIIRSGFSAELDQLKDASQNGKQWIANLEQRERKRTGISTLKVGYNRATGYFIEITNSNISRVPTEYKRRQTLTNSERYITPDLKEYETLVLNAQDRINKMENEFFVQLRSDIAIHAAERILDTAHALAEIDVFLSLAEVAARYNYCRPELNDGDTVHIVAGRHPVVEQTQSDTPFIPNDTNLSNQEAQISIITGPNMAGKSTYLRQVALIALMAQIGSYVPAESAIIGLVDRIFTRIGAQDDLATGQSTFMVEMVETANILHHATPRSLIILDEIGRGTSTYDGLAIARSVVEYLHNNKRCGARTLFATHYHELVEVAKLLPRIRCLNVAVTEENGQVIFLRKIVPGGADRSYGIHVAQLAGIPRPVIHRAQEILEELERTGDAKTRRKTMRDMTMPAAWQMTLFASEPHPLVEELKNLAIDELTPIEAISKLYELQQKAKRDA</sequence>
<evidence type="ECO:0000256" key="6">
    <source>
        <dbReference type="ARBA" id="ARBA00023204"/>
    </source>
</evidence>
<keyword evidence="4 8" id="KW-0067">ATP-binding</keyword>
<dbReference type="Gene3D" id="6.10.140.430">
    <property type="match status" value="1"/>
</dbReference>
<dbReference type="InterPro" id="IPR007860">
    <property type="entry name" value="DNA_mmatch_repair_MutS_con_dom"/>
</dbReference>
<comment type="caution">
    <text evidence="12">The sequence shown here is derived from an EMBL/GenBank/DDBJ whole genome shotgun (WGS) entry which is preliminary data.</text>
</comment>
<gene>
    <name evidence="8" type="primary">mutS</name>
    <name evidence="12" type="ORF">KSF_056130</name>
</gene>
<evidence type="ECO:0000256" key="3">
    <source>
        <dbReference type="ARBA" id="ARBA00022763"/>
    </source>
</evidence>
<dbReference type="SUPFAM" id="SSF55271">
    <property type="entry name" value="DNA repair protein MutS, domain I"/>
    <property type="match status" value="1"/>
</dbReference>
<dbReference type="InterPro" id="IPR036187">
    <property type="entry name" value="DNA_mismatch_repair_MutS_sf"/>
</dbReference>
<evidence type="ECO:0000256" key="9">
    <source>
        <dbReference type="NCBIfam" id="TIGR01070"/>
    </source>
</evidence>
<evidence type="ECO:0000256" key="5">
    <source>
        <dbReference type="ARBA" id="ARBA00023125"/>
    </source>
</evidence>
<dbReference type="InterPro" id="IPR036678">
    <property type="entry name" value="MutS_con_dom_sf"/>
</dbReference>
<dbReference type="GO" id="GO:0005524">
    <property type="term" value="F:ATP binding"/>
    <property type="evidence" value="ECO:0007669"/>
    <property type="project" value="UniProtKB-UniRule"/>
</dbReference>
<evidence type="ECO:0000256" key="4">
    <source>
        <dbReference type="ARBA" id="ARBA00022840"/>
    </source>
</evidence>
<dbReference type="EMBL" id="BNJK01000001">
    <property type="protein sequence ID" value="GHO95565.1"/>
    <property type="molecule type" value="Genomic_DNA"/>
</dbReference>
<dbReference type="GO" id="GO:0140664">
    <property type="term" value="F:ATP-dependent DNA damage sensor activity"/>
    <property type="evidence" value="ECO:0007669"/>
    <property type="project" value="InterPro"/>
</dbReference>
<comment type="similarity">
    <text evidence="1 8 10">Belongs to the DNA mismatch repair MutS family.</text>
</comment>
<dbReference type="FunFam" id="3.40.50.300:FF:001579">
    <property type="entry name" value="DNA mismatch repair protein MutS"/>
    <property type="match status" value="1"/>
</dbReference>
<dbReference type="PANTHER" id="PTHR11361">
    <property type="entry name" value="DNA MISMATCH REPAIR PROTEIN MUTS FAMILY MEMBER"/>
    <property type="match status" value="1"/>
</dbReference>
<dbReference type="InterPro" id="IPR045076">
    <property type="entry name" value="MutS"/>
</dbReference>
<evidence type="ECO:0000256" key="2">
    <source>
        <dbReference type="ARBA" id="ARBA00022741"/>
    </source>
</evidence>
<evidence type="ECO:0000256" key="8">
    <source>
        <dbReference type="HAMAP-Rule" id="MF_00096"/>
    </source>
</evidence>
<dbReference type="HAMAP" id="MF_00096">
    <property type="entry name" value="MutS"/>
    <property type="match status" value="1"/>
</dbReference>
<evidence type="ECO:0000313" key="12">
    <source>
        <dbReference type="EMBL" id="GHO95565.1"/>
    </source>
</evidence>
<dbReference type="Gene3D" id="3.30.420.110">
    <property type="entry name" value="MutS, connector domain"/>
    <property type="match status" value="1"/>
</dbReference>
<dbReference type="NCBIfam" id="TIGR01070">
    <property type="entry name" value="mutS1"/>
    <property type="match status" value="1"/>
</dbReference>
<dbReference type="CDD" id="cd03284">
    <property type="entry name" value="ABC_MutS1"/>
    <property type="match status" value="1"/>
</dbReference>
<dbReference type="InterPro" id="IPR007696">
    <property type="entry name" value="DNA_mismatch_repair_MutS_core"/>
</dbReference>
<feature type="domain" description="DNA mismatch repair proteins mutS family" evidence="11">
    <location>
        <begin position="749"/>
        <end position="765"/>
    </location>
</feature>
<dbReference type="PANTHER" id="PTHR11361:SF34">
    <property type="entry name" value="DNA MISMATCH REPAIR PROTEIN MSH1, MITOCHONDRIAL"/>
    <property type="match status" value="1"/>
</dbReference>
<dbReference type="Gene3D" id="3.40.1170.10">
    <property type="entry name" value="DNA repair protein MutS, domain I"/>
    <property type="match status" value="1"/>
</dbReference>
<proteinExistence type="inferred from homology"/>
<dbReference type="Pfam" id="PF05192">
    <property type="entry name" value="MutS_III"/>
    <property type="match status" value="1"/>
</dbReference>
<evidence type="ECO:0000256" key="7">
    <source>
        <dbReference type="ARBA" id="ARBA00024647"/>
    </source>
</evidence>
<dbReference type="GO" id="GO:0003684">
    <property type="term" value="F:damaged DNA binding"/>
    <property type="evidence" value="ECO:0007669"/>
    <property type="project" value="UniProtKB-UniRule"/>
</dbReference>
<dbReference type="SUPFAM" id="SSF48334">
    <property type="entry name" value="DNA repair protein MutS, domain III"/>
    <property type="match status" value="1"/>
</dbReference>
<evidence type="ECO:0000256" key="1">
    <source>
        <dbReference type="ARBA" id="ARBA00006271"/>
    </source>
</evidence>
<dbReference type="Pfam" id="PF00488">
    <property type="entry name" value="MutS_V"/>
    <property type="match status" value="1"/>
</dbReference>
<keyword evidence="5 8" id="KW-0238">DNA-binding</keyword>
<dbReference type="GO" id="GO:0006298">
    <property type="term" value="P:mismatch repair"/>
    <property type="evidence" value="ECO:0007669"/>
    <property type="project" value="UniProtKB-UniRule"/>
</dbReference>
<dbReference type="InterPro" id="IPR016151">
    <property type="entry name" value="DNA_mismatch_repair_MutS_N"/>
</dbReference>
<dbReference type="InterPro" id="IPR017261">
    <property type="entry name" value="DNA_mismatch_repair_MutS/MSH"/>
</dbReference>
<dbReference type="InterPro" id="IPR005748">
    <property type="entry name" value="DNA_mismatch_repair_MutS"/>
</dbReference>
<keyword evidence="13" id="KW-1185">Reference proteome</keyword>
<dbReference type="Pfam" id="PF05188">
    <property type="entry name" value="MutS_II"/>
    <property type="match status" value="1"/>
</dbReference>
<dbReference type="FunFam" id="1.10.1420.10:FF:000001">
    <property type="entry name" value="DNA mismatch repair protein MutS"/>
    <property type="match status" value="1"/>
</dbReference>
<protein>
    <recommendedName>
        <fullName evidence="8 9">DNA mismatch repair protein MutS</fullName>
    </recommendedName>
</protein>
<dbReference type="PROSITE" id="PS00486">
    <property type="entry name" value="DNA_MISMATCH_REPAIR_2"/>
    <property type="match status" value="1"/>
</dbReference>
<dbReference type="Proteomes" id="UP000597444">
    <property type="component" value="Unassembled WGS sequence"/>
</dbReference>
<keyword evidence="3 8" id="KW-0227">DNA damage</keyword>
<organism evidence="12 13">
    <name type="scientific">Reticulibacter mediterranei</name>
    <dbReference type="NCBI Taxonomy" id="2778369"/>
    <lineage>
        <taxon>Bacteria</taxon>
        <taxon>Bacillati</taxon>
        <taxon>Chloroflexota</taxon>
        <taxon>Ktedonobacteria</taxon>
        <taxon>Ktedonobacterales</taxon>
        <taxon>Reticulibacteraceae</taxon>
        <taxon>Reticulibacter</taxon>
    </lineage>
</organism>
<dbReference type="NCBIfam" id="NF003810">
    <property type="entry name" value="PRK05399.1"/>
    <property type="match status" value="1"/>
</dbReference>
<dbReference type="InterPro" id="IPR027417">
    <property type="entry name" value="P-loop_NTPase"/>
</dbReference>
<feature type="binding site" evidence="8">
    <location>
        <begin position="675"/>
        <end position="682"/>
    </location>
    <ligand>
        <name>ATP</name>
        <dbReference type="ChEBI" id="CHEBI:30616"/>
    </ligand>
</feature>
<dbReference type="InterPro" id="IPR007695">
    <property type="entry name" value="DNA_mismatch_repair_MutS-lik_N"/>
</dbReference>
<dbReference type="InterPro" id="IPR007861">
    <property type="entry name" value="DNA_mismatch_repair_MutS_clamp"/>
</dbReference>
<keyword evidence="2 8" id="KW-0547">Nucleotide-binding</keyword>
<dbReference type="Pfam" id="PF05190">
    <property type="entry name" value="MutS_IV"/>
    <property type="match status" value="1"/>
</dbReference>
<evidence type="ECO:0000256" key="10">
    <source>
        <dbReference type="RuleBase" id="RU003756"/>
    </source>
</evidence>
<evidence type="ECO:0000313" key="13">
    <source>
        <dbReference type="Proteomes" id="UP000597444"/>
    </source>
</evidence>